<organism evidence="1 2">
    <name type="scientific">Lynx pardinus</name>
    <name type="common">Iberian lynx</name>
    <name type="synonym">Felis pardina</name>
    <dbReference type="NCBI Taxonomy" id="191816"/>
    <lineage>
        <taxon>Eukaryota</taxon>
        <taxon>Metazoa</taxon>
        <taxon>Chordata</taxon>
        <taxon>Craniata</taxon>
        <taxon>Vertebrata</taxon>
        <taxon>Euteleostomi</taxon>
        <taxon>Mammalia</taxon>
        <taxon>Eutheria</taxon>
        <taxon>Laurasiatheria</taxon>
        <taxon>Carnivora</taxon>
        <taxon>Feliformia</taxon>
        <taxon>Felidae</taxon>
        <taxon>Felinae</taxon>
        <taxon>Lynx</taxon>
    </lineage>
</organism>
<reference evidence="1 2" key="1">
    <citation type="submission" date="2019-01" db="EMBL/GenBank/DDBJ databases">
        <authorList>
            <person name="Alioto T."/>
            <person name="Alioto T."/>
        </authorList>
    </citation>
    <scope>NUCLEOTIDE SEQUENCE [LARGE SCALE GENOMIC DNA]</scope>
</reference>
<dbReference type="EMBL" id="CAAGRJ010019207">
    <property type="protein sequence ID" value="VFV34150.1"/>
    <property type="molecule type" value="Genomic_DNA"/>
</dbReference>
<dbReference type="Proteomes" id="UP000386466">
    <property type="component" value="Unassembled WGS sequence"/>
</dbReference>
<protein>
    <submittedName>
        <fullName evidence="1">Uncharacterized protein</fullName>
    </submittedName>
</protein>
<dbReference type="AlphaFoldDB" id="A0A485NLQ9"/>
<sequence length="92" mass="10582">MWHQWKTKCRERQKAEAERCSSANYSCKYYANLSWHRNGEREFKCGDNAGKLNVHLGMGNGPVGSVGLFHLGKHRFYAPIRSSSLPWLGLRN</sequence>
<evidence type="ECO:0000313" key="1">
    <source>
        <dbReference type="EMBL" id="VFV34150.1"/>
    </source>
</evidence>
<proteinExistence type="predicted"/>
<gene>
    <name evidence="1" type="ORF">LYPA_23C008814</name>
</gene>
<name>A0A485NLQ9_LYNPA</name>
<accession>A0A485NLQ9</accession>
<evidence type="ECO:0000313" key="2">
    <source>
        <dbReference type="Proteomes" id="UP000386466"/>
    </source>
</evidence>
<keyword evidence="2" id="KW-1185">Reference proteome</keyword>